<dbReference type="GO" id="GO:0003723">
    <property type="term" value="F:RNA binding"/>
    <property type="evidence" value="ECO:0007669"/>
    <property type="project" value="InterPro"/>
</dbReference>
<keyword evidence="3" id="KW-1185">Reference proteome</keyword>
<protein>
    <submittedName>
        <fullName evidence="2">TROVE domain protein</fullName>
    </submittedName>
</protein>
<evidence type="ECO:0000313" key="3">
    <source>
        <dbReference type="Proteomes" id="UP000318017"/>
    </source>
</evidence>
<dbReference type="SUPFAM" id="SSF140864">
    <property type="entry name" value="TROVE domain-like"/>
    <property type="match status" value="1"/>
</dbReference>
<gene>
    <name evidence="2" type="ORF">Q31a_28510</name>
</gene>
<dbReference type="PROSITE" id="PS50988">
    <property type="entry name" value="TROVE"/>
    <property type="match status" value="1"/>
</dbReference>
<sequence length="175" mass="19223">MVNKTLFQSSTSVLPRATIVNEAGGPAYKLSAKHALAQMAATGTFGNVYDPSAQNQLDAMRKPIKRSTNSEFLARLAAYSRERAYMKDIAAALLAVLSTRDTKLMHQVFDRVVENGRVLRTVFQMTRSGQIVCKGQPSSHQGAFSRWLNHASVAKLLPARIGNDPNLQYCLPCLV</sequence>
<dbReference type="InterPro" id="IPR037214">
    <property type="entry name" value="TROVE_dom_sf"/>
</dbReference>
<dbReference type="KEGG" id="ahel:Q31a_28510"/>
<organism evidence="2 3">
    <name type="scientific">Aureliella helgolandensis</name>
    <dbReference type="NCBI Taxonomy" id="2527968"/>
    <lineage>
        <taxon>Bacteria</taxon>
        <taxon>Pseudomonadati</taxon>
        <taxon>Planctomycetota</taxon>
        <taxon>Planctomycetia</taxon>
        <taxon>Pirellulales</taxon>
        <taxon>Pirellulaceae</taxon>
        <taxon>Aureliella</taxon>
    </lineage>
</organism>
<accession>A0A518G7H1</accession>
<proteinExistence type="predicted"/>
<dbReference type="RefSeq" id="WP_231691182.1">
    <property type="nucleotide sequence ID" value="NZ_CP036298.1"/>
</dbReference>
<feature type="domain" description="TROVE" evidence="1">
    <location>
        <begin position="19"/>
        <end position="175"/>
    </location>
</feature>
<evidence type="ECO:0000313" key="2">
    <source>
        <dbReference type="EMBL" id="QDV24533.1"/>
    </source>
</evidence>
<dbReference type="Proteomes" id="UP000318017">
    <property type="component" value="Chromosome"/>
</dbReference>
<reference evidence="2 3" key="1">
    <citation type="submission" date="2019-02" db="EMBL/GenBank/DDBJ databases">
        <title>Deep-cultivation of Planctomycetes and their phenomic and genomic characterization uncovers novel biology.</title>
        <authorList>
            <person name="Wiegand S."/>
            <person name="Jogler M."/>
            <person name="Boedeker C."/>
            <person name="Pinto D."/>
            <person name="Vollmers J."/>
            <person name="Rivas-Marin E."/>
            <person name="Kohn T."/>
            <person name="Peeters S.H."/>
            <person name="Heuer A."/>
            <person name="Rast P."/>
            <person name="Oberbeckmann S."/>
            <person name="Bunk B."/>
            <person name="Jeske O."/>
            <person name="Meyerdierks A."/>
            <person name="Storesund J.E."/>
            <person name="Kallscheuer N."/>
            <person name="Luecker S."/>
            <person name="Lage O.M."/>
            <person name="Pohl T."/>
            <person name="Merkel B.J."/>
            <person name="Hornburger P."/>
            <person name="Mueller R.-W."/>
            <person name="Bruemmer F."/>
            <person name="Labrenz M."/>
            <person name="Spormann A.M."/>
            <person name="Op den Camp H."/>
            <person name="Overmann J."/>
            <person name="Amann R."/>
            <person name="Jetten M.S.M."/>
            <person name="Mascher T."/>
            <person name="Medema M.H."/>
            <person name="Devos D.P."/>
            <person name="Kaster A.-K."/>
            <person name="Ovreas L."/>
            <person name="Rohde M."/>
            <person name="Galperin M.Y."/>
            <person name="Jogler C."/>
        </authorList>
    </citation>
    <scope>NUCLEOTIDE SEQUENCE [LARGE SCALE GENOMIC DNA]</scope>
    <source>
        <strain evidence="2 3">Q31a</strain>
    </source>
</reference>
<dbReference type="InterPro" id="IPR008858">
    <property type="entry name" value="TROVE_dom"/>
</dbReference>
<dbReference type="EMBL" id="CP036298">
    <property type="protein sequence ID" value="QDV24533.1"/>
    <property type="molecule type" value="Genomic_DNA"/>
</dbReference>
<dbReference type="AlphaFoldDB" id="A0A518G7H1"/>
<name>A0A518G7H1_9BACT</name>
<evidence type="ECO:0000259" key="1">
    <source>
        <dbReference type="PROSITE" id="PS50988"/>
    </source>
</evidence>